<dbReference type="Pfam" id="PF00534">
    <property type="entry name" value="Glycos_transf_1"/>
    <property type="match status" value="1"/>
</dbReference>
<dbReference type="CDD" id="cd03794">
    <property type="entry name" value="GT4_WbuB-like"/>
    <property type="match status" value="1"/>
</dbReference>
<evidence type="ECO:0000313" key="4">
    <source>
        <dbReference type="Proteomes" id="UP000219522"/>
    </source>
</evidence>
<dbReference type="InterPro" id="IPR050194">
    <property type="entry name" value="Glycosyltransferase_grp1"/>
</dbReference>
<dbReference type="PANTHER" id="PTHR45947">
    <property type="entry name" value="SULFOQUINOVOSYL TRANSFERASE SQD2"/>
    <property type="match status" value="1"/>
</dbReference>
<evidence type="ECO:0000259" key="1">
    <source>
        <dbReference type="Pfam" id="PF00534"/>
    </source>
</evidence>
<evidence type="ECO:0000313" key="3">
    <source>
        <dbReference type="EMBL" id="SOE80860.1"/>
    </source>
</evidence>
<protein>
    <submittedName>
        <fullName evidence="3">Glycosyltransferase involved in cell wall bisynthesis</fullName>
    </submittedName>
</protein>
<dbReference type="InterPro" id="IPR001296">
    <property type="entry name" value="Glyco_trans_1"/>
</dbReference>
<keyword evidence="4" id="KW-1185">Reference proteome</keyword>
<dbReference type="SUPFAM" id="SSF53756">
    <property type="entry name" value="UDP-Glycosyltransferase/glycogen phosphorylase"/>
    <property type="match status" value="1"/>
</dbReference>
<feature type="domain" description="Glycosyltransferase subfamily 4-like N-terminal" evidence="2">
    <location>
        <begin position="15"/>
        <end position="202"/>
    </location>
</feature>
<evidence type="ECO:0000259" key="2">
    <source>
        <dbReference type="Pfam" id="PF13579"/>
    </source>
</evidence>
<name>A0A7Z7N3L3_9BURK</name>
<gene>
    <name evidence="3" type="ORF">SAMN05446927_4112</name>
</gene>
<dbReference type="OrthoDB" id="9787293at2"/>
<feature type="domain" description="Glycosyl transferase family 1" evidence="1">
    <location>
        <begin position="216"/>
        <end position="382"/>
    </location>
</feature>
<reference evidence="3 4" key="1">
    <citation type="submission" date="2017-09" db="EMBL/GenBank/DDBJ databases">
        <authorList>
            <person name="Varghese N."/>
            <person name="Submissions S."/>
        </authorList>
    </citation>
    <scope>NUCLEOTIDE SEQUENCE [LARGE SCALE GENOMIC DNA]</scope>
    <source>
        <strain evidence="3 4">OK806</strain>
    </source>
</reference>
<proteinExistence type="predicted"/>
<dbReference type="Pfam" id="PF13579">
    <property type="entry name" value="Glyco_trans_4_4"/>
    <property type="match status" value="1"/>
</dbReference>
<organism evidence="3 4">
    <name type="scientific">Caballeronia arationis</name>
    <dbReference type="NCBI Taxonomy" id="1777142"/>
    <lineage>
        <taxon>Bacteria</taxon>
        <taxon>Pseudomonadati</taxon>
        <taxon>Pseudomonadota</taxon>
        <taxon>Betaproteobacteria</taxon>
        <taxon>Burkholderiales</taxon>
        <taxon>Burkholderiaceae</taxon>
        <taxon>Caballeronia</taxon>
    </lineage>
</organism>
<dbReference type="PANTHER" id="PTHR45947:SF3">
    <property type="entry name" value="SULFOQUINOVOSYL TRANSFERASE SQD2"/>
    <property type="match status" value="1"/>
</dbReference>
<dbReference type="GO" id="GO:0016758">
    <property type="term" value="F:hexosyltransferase activity"/>
    <property type="evidence" value="ECO:0007669"/>
    <property type="project" value="TreeGrafter"/>
</dbReference>
<dbReference type="InterPro" id="IPR028098">
    <property type="entry name" value="Glyco_trans_4-like_N"/>
</dbReference>
<comment type="caution">
    <text evidence="3">The sequence shown here is derived from an EMBL/GenBank/DDBJ whole genome shotgun (WGS) entry which is preliminary data.</text>
</comment>
<dbReference type="EMBL" id="OCSU01000002">
    <property type="protein sequence ID" value="SOE80860.1"/>
    <property type="molecule type" value="Genomic_DNA"/>
</dbReference>
<dbReference type="RefSeq" id="WP_062639869.1">
    <property type="nucleotide sequence ID" value="NZ_FCOG02000069.1"/>
</dbReference>
<dbReference type="NCBIfam" id="NF007640">
    <property type="entry name" value="PRK10307.1"/>
    <property type="match status" value="1"/>
</dbReference>
<dbReference type="Gene3D" id="3.40.50.2000">
    <property type="entry name" value="Glycogen Phosphorylase B"/>
    <property type="match status" value="2"/>
</dbReference>
<keyword evidence="3" id="KW-0808">Transferase</keyword>
<dbReference type="Proteomes" id="UP000219522">
    <property type="component" value="Unassembled WGS sequence"/>
</dbReference>
<accession>A0A7Z7N3L3</accession>
<dbReference type="AlphaFoldDB" id="A0A7Z7N3L3"/>
<sequence>MKILIYGLNYAPELTGAGKYTAEMAEALAARGHDVRVVCAPPYYPEWKVADGFSWWRGRRETLRGVEVARAPLWVPKRPNGVKRLMHLASFAAASLPALVSHARWRPQVVMTIAPSLLNAPAALALSFVTRANSWLHIQDFEVDAAFELGLLKSERAGRAALAIERWLMRRFKVVSSISDKMVERAKRKGVTDTNAFLLPNWVDTTAIFPLDRPSEFRRELNIAEHAKVVLYSGNMGAKQGLEVLAETAAAMADRDDIVFVFCGNGATKAKLQARCAELPNCRFMCLQPVERLNELLNLADIHVLPQRGDVADLVMPSKLTGMFASARAVIAMAQPGMELFEAVNTRGVVVPPENVEKLAEAIDMLVDDPALRAYLGAQGRRFAQERLSPVAVFGRLEDKLASLVEGRPLDGRHVEVGDAIGVDAAEMPFARVSEAASPVMLHSVEKIE</sequence>